<gene>
    <name evidence="1" type="ORF">AArcSl_1525</name>
</gene>
<dbReference type="EMBL" id="CP025066">
    <property type="protein sequence ID" value="AUX09154.1"/>
    <property type="molecule type" value="Genomic_DNA"/>
</dbReference>
<dbReference type="Pfam" id="PF23137">
    <property type="entry name" value="HVO_0758"/>
    <property type="match status" value="1"/>
</dbReference>
<reference evidence="2" key="1">
    <citation type="submission" date="2017-11" db="EMBL/GenBank/DDBJ databases">
        <title>Phenotypic and genomic properties of facultatively anaerobic sulfur-reducing natronoarchaea from hypersaline soda lakes.</title>
        <authorList>
            <person name="Sorokin D.Y."/>
            <person name="Kublanov I.V."/>
            <person name="Roman P."/>
            <person name="Sinninghe Damste J.S."/>
            <person name="Golyshin P.N."/>
            <person name="Rojo D."/>
            <person name="Ciordia S."/>
            <person name="Mena M.D.C."/>
            <person name="Ferrer M."/>
            <person name="Messina E."/>
            <person name="Smedile F."/>
            <person name="La Spada G."/>
            <person name="La Cono V."/>
            <person name="Yakimov M.M."/>
        </authorList>
    </citation>
    <scope>NUCLEOTIDE SEQUENCE [LARGE SCALE GENOMIC DNA]</scope>
    <source>
        <strain evidence="2">AArc-Sl</strain>
    </source>
</reference>
<dbReference type="KEGG" id="hdf:AArcSl_1525"/>
<accession>A0A343TJ82</accession>
<keyword evidence="2" id="KW-1185">Reference proteome</keyword>
<dbReference type="OrthoDB" id="165399at2157"/>
<dbReference type="Proteomes" id="UP000263012">
    <property type="component" value="Chromosome"/>
</dbReference>
<proteinExistence type="predicted"/>
<dbReference type="NCBIfam" id="NF041912">
    <property type="entry name" value="HVO_0758"/>
    <property type="match status" value="1"/>
</dbReference>
<name>A0A343TJ82_9EURY</name>
<dbReference type="AlphaFoldDB" id="A0A343TJ82"/>
<dbReference type="InterPro" id="IPR049697">
    <property type="entry name" value="HVO_0758-like"/>
</dbReference>
<dbReference type="GeneID" id="59467438"/>
<evidence type="ECO:0000313" key="2">
    <source>
        <dbReference type="Proteomes" id="UP000263012"/>
    </source>
</evidence>
<sequence>MKSTRKGLREGELFKDNYERLKCAECEEVLDRRDDPDELFDVRSCSECGRSWKDIR</sequence>
<protein>
    <submittedName>
        <fullName evidence="1">Small CPxCG-related zinc finger protein</fullName>
    </submittedName>
</protein>
<evidence type="ECO:0000313" key="1">
    <source>
        <dbReference type="EMBL" id="AUX09154.1"/>
    </source>
</evidence>
<dbReference type="RefSeq" id="WP_193588511.1">
    <property type="nucleotide sequence ID" value="NZ_CP025066.1"/>
</dbReference>
<organism evidence="1 2">
    <name type="scientific">Halalkaliarchaeum desulfuricum</name>
    <dbReference type="NCBI Taxonomy" id="2055893"/>
    <lineage>
        <taxon>Archaea</taxon>
        <taxon>Methanobacteriati</taxon>
        <taxon>Methanobacteriota</taxon>
        <taxon>Stenosarchaea group</taxon>
        <taxon>Halobacteria</taxon>
        <taxon>Halobacteriales</taxon>
        <taxon>Haloferacaceae</taxon>
        <taxon>Halalkaliarchaeum</taxon>
    </lineage>
</organism>